<feature type="compositionally biased region" description="Polar residues" evidence="1">
    <location>
        <begin position="580"/>
        <end position="593"/>
    </location>
</feature>
<dbReference type="SUPFAM" id="SSF49464">
    <property type="entry name" value="Carboxypeptidase regulatory domain-like"/>
    <property type="match status" value="1"/>
</dbReference>
<evidence type="ECO:0000256" key="2">
    <source>
        <dbReference type="SAM" id="SignalP"/>
    </source>
</evidence>
<feature type="region of interest" description="Disordered" evidence="1">
    <location>
        <begin position="580"/>
        <end position="607"/>
    </location>
</feature>
<dbReference type="InterPro" id="IPR008969">
    <property type="entry name" value="CarboxyPept-like_regulatory"/>
</dbReference>
<protein>
    <submittedName>
        <fullName evidence="3">Carboxypeptidase-like regulatory domain-containing protein</fullName>
    </submittedName>
</protein>
<reference evidence="3 4" key="1">
    <citation type="submission" date="2019-12" db="EMBL/GenBank/DDBJ databases">
        <title>Mucilaginibacter sp. HMF7410 genome sequencing and assembly.</title>
        <authorList>
            <person name="Kang H."/>
            <person name="Cha I."/>
            <person name="Kim H."/>
            <person name="Joh K."/>
        </authorList>
    </citation>
    <scope>NUCLEOTIDE SEQUENCE [LARGE SCALE GENOMIC DNA]</scope>
    <source>
        <strain evidence="3 4">HMF7410</strain>
    </source>
</reference>
<organism evidence="3 4">
    <name type="scientific">Mucilaginibacter arboris</name>
    <dbReference type="NCBI Taxonomy" id="2682090"/>
    <lineage>
        <taxon>Bacteria</taxon>
        <taxon>Pseudomonadati</taxon>
        <taxon>Bacteroidota</taxon>
        <taxon>Sphingobacteriia</taxon>
        <taxon>Sphingobacteriales</taxon>
        <taxon>Sphingobacteriaceae</taxon>
        <taxon>Mucilaginibacter</taxon>
    </lineage>
</organism>
<keyword evidence="2" id="KW-0732">Signal</keyword>
<accession>A0A7K1T135</accession>
<dbReference type="AlphaFoldDB" id="A0A7K1T135"/>
<evidence type="ECO:0000313" key="4">
    <source>
        <dbReference type="Proteomes" id="UP000462014"/>
    </source>
</evidence>
<evidence type="ECO:0000256" key="1">
    <source>
        <dbReference type="SAM" id="MobiDB-lite"/>
    </source>
</evidence>
<comment type="caution">
    <text evidence="3">The sequence shown here is derived from an EMBL/GenBank/DDBJ whole genome shotgun (WGS) entry which is preliminary data.</text>
</comment>
<feature type="chain" id="PRO_5029727354" evidence="2">
    <location>
        <begin position="20"/>
        <end position="819"/>
    </location>
</feature>
<name>A0A7K1T135_9SPHI</name>
<dbReference type="EMBL" id="WPIK01000020">
    <property type="protein sequence ID" value="MVN23248.1"/>
    <property type="molecule type" value="Genomic_DNA"/>
</dbReference>
<dbReference type="GO" id="GO:0004180">
    <property type="term" value="F:carboxypeptidase activity"/>
    <property type="evidence" value="ECO:0007669"/>
    <property type="project" value="UniProtKB-KW"/>
</dbReference>
<feature type="signal peptide" evidence="2">
    <location>
        <begin position="1"/>
        <end position="19"/>
    </location>
</feature>
<evidence type="ECO:0000313" key="3">
    <source>
        <dbReference type="EMBL" id="MVN23248.1"/>
    </source>
</evidence>
<keyword evidence="4" id="KW-1185">Reference proteome</keyword>
<dbReference type="Pfam" id="PF18939">
    <property type="entry name" value="DUF5686"/>
    <property type="match status" value="1"/>
</dbReference>
<sequence>MLKRLLFVCLLLFPVLAFAQQAEVTGTITDSTGKRLPFSAVFAEHTTLGTLANERGFYRLRLAPGTYTLIYRLIGQKQSSVKLNLKQDTVIDIKLAPEIYHLKEALVTDEDPAYAIIRKAIAKRQFYRKQVDGYSCNVYLKGVQKLVSGPKRYLKDNVIKALSLNKNGSSIVYESEASSQFNFSRPNKVKEVLLASRTAGDHASLSFNRALDIKTDFYDNLVHWDALSNRSFVSPIASNALAFYRYKLVGSFTENGRLVRKIEVIAKRKSDPTFNGYIYIVDGIWRIHSLDLKLYKLANINFVDSLRLTQQYFPVIGDVWQPSSVRFYYRGKVLGFVFSGYYEGVYTDYRINPNFAPDFFNKQVMEIPKEASKRDSVYWNNNRPVPLTQQEEIYYYNKDSLGRKRQSIQYLDSAKKVNNTFLFVPWVLNGYTIKNRNATQTYNIQSPKDIVFYNSVEGWGVNVAPRYKRFATNGKTLDIRPIVRYAFGLKLLNANVYASYRYNPMKQASIYGKVGTDFLDLNNSGTVSLFLNTLSNLFTEHNLLKLYQSKFIQGGTQGEVENGILLNGLLEYADRRSLNNLSTKSGKDSTQVTPRYGFPPQSNNPLDPGSDVPLFPRYRALSFSGSATFTFNQQYTMRPDGKYIEPSLYPRVRVNYRKGFPILGSDVNYDFLSVDVFQDRFRMGILGYSSYYFSAGSFLNYKSLYYPDYKQFRGGLPFVFDSSLGSFHYLNYYLYSTNRNYLEGHFEHDFGGYLLNRLPFIRKLRLEEIVGGSFLTQRILPNYHEFYFGIKKLLVRFDYGFAFNGNQKIYQGFRYVYSF</sequence>
<gene>
    <name evidence="3" type="ORF">GO621_17125</name>
</gene>
<proteinExistence type="predicted"/>
<dbReference type="Proteomes" id="UP000462014">
    <property type="component" value="Unassembled WGS sequence"/>
</dbReference>
<keyword evidence="3" id="KW-0121">Carboxypeptidase</keyword>
<dbReference type="Gene3D" id="2.60.40.1120">
    <property type="entry name" value="Carboxypeptidase-like, regulatory domain"/>
    <property type="match status" value="1"/>
</dbReference>
<dbReference type="RefSeq" id="WP_157569310.1">
    <property type="nucleotide sequence ID" value="NZ_WPIK01000020.1"/>
</dbReference>
<dbReference type="Pfam" id="PF13715">
    <property type="entry name" value="CarbopepD_reg_2"/>
    <property type="match status" value="1"/>
</dbReference>
<keyword evidence="3" id="KW-0645">Protease</keyword>
<dbReference type="InterPro" id="IPR043741">
    <property type="entry name" value="DUF5686"/>
</dbReference>
<keyword evidence="3" id="KW-0378">Hydrolase</keyword>